<name>A0A0S4PTH1_9HELI</name>
<dbReference type="Proteomes" id="UP000064525">
    <property type="component" value="Chromosome I"/>
</dbReference>
<dbReference type="KEGG" id="hty:BN2458_PEG0663"/>
<evidence type="ECO:0000313" key="2">
    <source>
        <dbReference type="Proteomes" id="UP000064525"/>
    </source>
</evidence>
<organism evidence="1 2">
    <name type="scientific">Helicobacter typhlonius</name>
    <dbReference type="NCBI Taxonomy" id="76936"/>
    <lineage>
        <taxon>Bacteria</taxon>
        <taxon>Pseudomonadati</taxon>
        <taxon>Campylobacterota</taxon>
        <taxon>Epsilonproteobacteria</taxon>
        <taxon>Campylobacterales</taxon>
        <taxon>Helicobacteraceae</taxon>
        <taxon>Helicobacter</taxon>
    </lineage>
</organism>
<dbReference type="GeneID" id="78152248"/>
<proteinExistence type="predicted"/>
<reference evidence="2" key="1">
    <citation type="submission" date="2015-11" db="EMBL/GenBank/DDBJ databases">
        <authorList>
            <person name="Anvar S.Y."/>
        </authorList>
    </citation>
    <scope>NUCLEOTIDE SEQUENCE [LARGE SCALE GENOMIC DNA]</scope>
</reference>
<sequence>MSQFDAGGIRDYVHTLWGVFNTFVFVSDYGSIRSFYPAKSYFINIYIL</sequence>
<protein>
    <submittedName>
        <fullName evidence="1">Uncharacterized protein</fullName>
    </submittedName>
</protein>
<dbReference type="AlphaFoldDB" id="A0A0S4PTH1"/>
<dbReference type="EMBL" id="LN907858">
    <property type="protein sequence ID" value="CUU39549.1"/>
    <property type="molecule type" value="Genomic_DNA"/>
</dbReference>
<dbReference type="RefSeq" id="WP_156407276.1">
    <property type="nucleotide sequence ID" value="NZ_CAMTKE010000001.1"/>
</dbReference>
<dbReference type="PATRIC" id="fig|76936.10.peg.648"/>
<gene>
    <name evidence="1" type="ORF">BN2458_PEG0663</name>
</gene>
<accession>A0A0S4PTH1</accession>
<evidence type="ECO:0000313" key="1">
    <source>
        <dbReference type="EMBL" id="CUU39549.1"/>
    </source>
</evidence>